<feature type="compositionally biased region" description="Basic and acidic residues" evidence="1">
    <location>
        <begin position="1"/>
        <end position="24"/>
    </location>
</feature>
<evidence type="ECO:0000256" key="1">
    <source>
        <dbReference type="SAM" id="MobiDB-lite"/>
    </source>
</evidence>
<sequence>ITKTATEKVAEADKRDGKAADKSLDAVMSAISGAKRKKSKSKDKSQDEDKEQSNAKKSKKAKEEERKKRRAFTG</sequence>
<feature type="region of interest" description="Disordered" evidence="1">
    <location>
        <begin position="1"/>
        <end position="74"/>
    </location>
</feature>
<dbReference type="AlphaFoldDB" id="A0A9W8IG82"/>
<gene>
    <name evidence="2" type="ORF">GGH94_004028</name>
</gene>
<dbReference type="EMBL" id="JANBUY010000149">
    <property type="protein sequence ID" value="KAJ2862835.1"/>
    <property type="molecule type" value="Genomic_DNA"/>
</dbReference>
<reference evidence="2" key="1">
    <citation type="submission" date="2022-07" db="EMBL/GenBank/DDBJ databases">
        <title>Phylogenomic reconstructions and comparative analyses of Kickxellomycotina fungi.</title>
        <authorList>
            <person name="Reynolds N.K."/>
            <person name="Stajich J.E."/>
            <person name="Barry K."/>
            <person name="Grigoriev I.V."/>
            <person name="Crous P."/>
            <person name="Smith M.E."/>
        </authorList>
    </citation>
    <scope>NUCLEOTIDE SEQUENCE</scope>
    <source>
        <strain evidence="2">RSA 476</strain>
    </source>
</reference>
<evidence type="ECO:0000313" key="3">
    <source>
        <dbReference type="Proteomes" id="UP001140074"/>
    </source>
</evidence>
<keyword evidence="3" id="KW-1185">Reference proteome</keyword>
<feature type="non-terminal residue" evidence="2">
    <location>
        <position position="1"/>
    </location>
</feature>
<evidence type="ECO:0000313" key="2">
    <source>
        <dbReference type="EMBL" id="KAJ2862835.1"/>
    </source>
</evidence>
<name>A0A9W8IG82_9FUNG</name>
<feature type="compositionally biased region" description="Basic and acidic residues" evidence="1">
    <location>
        <begin position="42"/>
        <end position="54"/>
    </location>
</feature>
<proteinExistence type="predicted"/>
<accession>A0A9W8IG82</accession>
<protein>
    <submittedName>
        <fullName evidence="2">Uncharacterized protein</fullName>
    </submittedName>
</protein>
<dbReference type="Proteomes" id="UP001140074">
    <property type="component" value="Unassembled WGS sequence"/>
</dbReference>
<organism evidence="2 3">
    <name type="scientific">Coemansia aciculifera</name>
    <dbReference type="NCBI Taxonomy" id="417176"/>
    <lineage>
        <taxon>Eukaryota</taxon>
        <taxon>Fungi</taxon>
        <taxon>Fungi incertae sedis</taxon>
        <taxon>Zoopagomycota</taxon>
        <taxon>Kickxellomycotina</taxon>
        <taxon>Kickxellomycetes</taxon>
        <taxon>Kickxellales</taxon>
        <taxon>Kickxellaceae</taxon>
        <taxon>Coemansia</taxon>
    </lineage>
</organism>
<comment type="caution">
    <text evidence="2">The sequence shown here is derived from an EMBL/GenBank/DDBJ whole genome shotgun (WGS) entry which is preliminary data.</text>
</comment>